<name>A0A510I5R5_9VIBR</name>
<dbReference type="InterPro" id="IPR022604">
    <property type="entry name" value="DUF2955"/>
</dbReference>
<organism evidence="1 2">
    <name type="scientific">Vibrio rotiferianus</name>
    <dbReference type="NCBI Taxonomy" id="190895"/>
    <lineage>
        <taxon>Bacteria</taxon>
        <taxon>Pseudomonadati</taxon>
        <taxon>Pseudomonadota</taxon>
        <taxon>Gammaproteobacteria</taxon>
        <taxon>Vibrionales</taxon>
        <taxon>Vibrionaceae</taxon>
        <taxon>Vibrio</taxon>
    </lineage>
</organism>
<reference evidence="2" key="1">
    <citation type="submission" date="2019-07" db="EMBL/GenBank/DDBJ databases">
        <title>Complete Genome Sequences of Vibrion rotiferianus strain AM7.</title>
        <authorList>
            <person name="Miyazaki K."/>
            <person name="Wiseschart A."/>
            <person name="Pootanakit K."/>
            <person name="Ishimori K."/>
            <person name="Kitahara K."/>
        </authorList>
    </citation>
    <scope>NUCLEOTIDE SEQUENCE [LARGE SCALE GENOMIC DNA]</scope>
    <source>
        <strain evidence="2">AM7</strain>
    </source>
</reference>
<protein>
    <submittedName>
        <fullName evidence="1">Uncharacterized protein</fullName>
    </submittedName>
</protein>
<evidence type="ECO:0000313" key="2">
    <source>
        <dbReference type="Proteomes" id="UP000315115"/>
    </source>
</evidence>
<evidence type="ECO:0000313" key="1">
    <source>
        <dbReference type="EMBL" id="BBL89075.1"/>
    </source>
</evidence>
<dbReference type="EMBL" id="AP019798">
    <property type="protein sequence ID" value="BBL89075.1"/>
    <property type="molecule type" value="Genomic_DNA"/>
</dbReference>
<dbReference type="RefSeq" id="WP_138941529.1">
    <property type="nucleotide sequence ID" value="NZ_AP019798.1"/>
</dbReference>
<dbReference type="Pfam" id="PF11168">
    <property type="entry name" value="DUF2955"/>
    <property type="match status" value="1"/>
</dbReference>
<dbReference type="AlphaFoldDB" id="A0A510I5R5"/>
<gene>
    <name evidence="1" type="ORF">VroAM7_17280</name>
</gene>
<proteinExistence type="predicted"/>
<sequence>MCANITQTQERRILRYIVTVGCAAFIALWFNWPLAFCTPLLTAKFIVDKPQFHVLHVKQLGYALISTAVIGFLVSTGLPEYKIAFLTVFSLGMLWGYYLFTDPKWVMFATFLMIALILIPSVTIIDQQAALDVGVGFAFSGIVAVALYGLSHVYFPEQEEHTFEGFPPSPLSKEARWNAATRAWMMSFPLVCLYFYFQLSQILLTVAFVMLLSLMATSDKAGKTSMFFVASNMLGGLLAFAAFVTISLVPNLYIYMLVTMVVIALLGTKIYTEPAKAPIYATAFTGFMVLMGTSMSNGALDDKFYVRILQLLFVVAYMVFMTYFFESRGKLKAH</sequence>
<dbReference type="Proteomes" id="UP000315115">
    <property type="component" value="Chromosome 1"/>
</dbReference>
<accession>A0A510I5R5</accession>